<evidence type="ECO:0000313" key="1">
    <source>
        <dbReference type="EMBL" id="DAF44703.1"/>
    </source>
</evidence>
<organism evidence="1">
    <name type="scientific">Podoviridae sp. ct8Lf7</name>
    <dbReference type="NCBI Taxonomy" id="2827723"/>
    <lineage>
        <taxon>Viruses</taxon>
        <taxon>Duplodnaviria</taxon>
        <taxon>Heunggongvirae</taxon>
        <taxon>Uroviricota</taxon>
        <taxon>Caudoviricetes</taxon>
    </lineage>
</organism>
<sequence>MLQLQVIFKLGDYYPKFSTRRKGRLANLIMVQALRSNRSGESILRSRDTLATLFFV</sequence>
<reference evidence="1" key="1">
    <citation type="journal article" date="2021" name="Proc. Natl. Acad. Sci. U.S.A.">
        <title>A Catalog of Tens of Thousands of Viruses from Human Metagenomes Reveals Hidden Associations with Chronic Diseases.</title>
        <authorList>
            <person name="Tisza M.J."/>
            <person name="Buck C.B."/>
        </authorList>
    </citation>
    <scope>NUCLEOTIDE SEQUENCE</scope>
    <source>
        <strain evidence="1">Ct8Lf7</strain>
    </source>
</reference>
<dbReference type="EMBL" id="BK032511">
    <property type="protein sequence ID" value="DAF44703.1"/>
    <property type="molecule type" value="Genomic_DNA"/>
</dbReference>
<name>A0A8S5S1V8_9CAUD</name>
<protein>
    <submittedName>
        <fullName evidence="1">Uncharacterized protein</fullName>
    </submittedName>
</protein>
<accession>A0A8S5S1V8</accession>
<proteinExistence type="predicted"/>